<evidence type="ECO:0000313" key="2">
    <source>
        <dbReference type="EMBL" id="TDW16087.1"/>
    </source>
</evidence>
<protein>
    <submittedName>
        <fullName evidence="2">Transposase</fullName>
    </submittedName>
</protein>
<dbReference type="Pfam" id="PF01609">
    <property type="entry name" value="DDE_Tnp_1"/>
    <property type="match status" value="1"/>
</dbReference>
<organism evidence="2 3">
    <name type="scientific">Breznakia blatticola</name>
    <dbReference type="NCBI Taxonomy" id="1754012"/>
    <lineage>
        <taxon>Bacteria</taxon>
        <taxon>Bacillati</taxon>
        <taxon>Bacillota</taxon>
        <taxon>Erysipelotrichia</taxon>
        <taxon>Erysipelotrichales</taxon>
        <taxon>Erysipelotrichaceae</taxon>
        <taxon>Breznakia</taxon>
    </lineage>
</organism>
<dbReference type="EMBL" id="SODD01000029">
    <property type="protein sequence ID" value="TDW16087.1"/>
    <property type="molecule type" value="Genomic_DNA"/>
</dbReference>
<dbReference type="PANTHER" id="PTHR34614">
    <property type="match status" value="1"/>
</dbReference>
<dbReference type="InterPro" id="IPR002559">
    <property type="entry name" value="Transposase_11"/>
</dbReference>
<comment type="caution">
    <text evidence="2">The sequence shown here is derived from an EMBL/GenBank/DDBJ whole genome shotgun (WGS) entry which is preliminary data.</text>
</comment>
<feature type="domain" description="Transposase IS4-like" evidence="1">
    <location>
        <begin position="180"/>
        <end position="468"/>
    </location>
</feature>
<dbReference type="OrthoDB" id="1638979at2"/>
<sequence length="549" mass="64008">MFYDNIKVERPEGSIVYPNGYVYITAKKVYIKEKKHNQNKRVSIGKAIDDNLMIPNDNARKFFPEWFELLEPLQHSDTLSIGNTMIIDKVLQSLEVGDLIDSIFEDDSPLIKDLIQYMIINESTVMQYFPTLMRRVPIYSDKIYSDTTIGRMFKERISLKDREFFLHSWNQMNHAKTVYISYDSTNMNTCSEGIELAEFGHAKADDEVPIVNLSYAIDQETGTPLYYEQYPGSINDNSQLKYMVDKAIGYGYEGIGLILDRGYFSSDNLGYIARKGYDLVMMVKTNQTAIKEAIEENRLKIADKVAYYIEPYGVYGKTVKKQLYKNSEDQYYVHVYYDGEKANNQRLGLLNVYQKMEKELEEKTSKTMLSKREDLKRFEKGFKITYDDNGYLKKYTKRTDKIQKEIDAMGYFVLVTSKEMSAEEALTIYRDRDTVEKLFRSLKSNLGYDGFGVHDDVSLEAKTFVTFLANIVRNDIYVKTKGLRKKNRKQYTIPAIINEMNKVEVSRNINSEYIRRYGITKKQKEILKPFGIDNKEVEAYTQRLNKVGE</sequence>
<dbReference type="SUPFAM" id="SSF53098">
    <property type="entry name" value="Ribonuclease H-like"/>
    <property type="match status" value="1"/>
</dbReference>
<dbReference type="Proteomes" id="UP000294743">
    <property type="component" value="Unassembled WGS sequence"/>
</dbReference>
<evidence type="ECO:0000259" key="1">
    <source>
        <dbReference type="Pfam" id="PF01609"/>
    </source>
</evidence>
<accession>A0A4R7ZEN2</accession>
<proteinExistence type="predicted"/>
<keyword evidence="3" id="KW-1185">Reference proteome</keyword>
<reference evidence="2 3" key="1">
    <citation type="submission" date="2019-03" db="EMBL/GenBank/DDBJ databases">
        <title>Genomic Encyclopedia of Type Strains, Phase IV (KMG-IV): sequencing the most valuable type-strain genomes for metagenomic binning, comparative biology and taxonomic classification.</title>
        <authorList>
            <person name="Goeker M."/>
        </authorList>
    </citation>
    <scope>NUCLEOTIDE SEQUENCE [LARGE SCALE GENOMIC DNA]</scope>
    <source>
        <strain evidence="2 3">DSM 28867</strain>
    </source>
</reference>
<dbReference type="InterPro" id="IPR012337">
    <property type="entry name" value="RNaseH-like_sf"/>
</dbReference>
<gene>
    <name evidence="2" type="ORF">EDD63_12931</name>
</gene>
<dbReference type="GO" id="GO:0004803">
    <property type="term" value="F:transposase activity"/>
    <property type="evidence" value="ECO:0007669"/>
    <property type="project" value="InterPro"/>
</dbReference>
<name>A0A4R7ZEN2_9FIRM</name>
<dbReference type="AlphaFoldDB" id="A0A4R7ZEN2"/>
<dbReference type="PANTHER" id="PTHR34614:SF2">
    <property type="entry name" value="TRANSPOSASE IS4-LIKE DOMAIN-CONTAINING PROTEIN"/>
    <property type="match status" value="1"/>
</dbReference>
<evidence type="ECO:0000313" key="3">
    <source>
        <dbReference type="Proteomes" id="UP000294743"/>
    </source>
</evidence>
<dbReference type="GO" id="GO:0003677">
    <property type="term" value="F:DNA binding"/>
    <property type="evidence" value="ECO:0007669"/>
    <property type="project" value="InterPro"/>
</dbReference>
<dbReference type="GO" id="GO:0006313">
    <property type="term" value="P:DNA transposition"/>
    <property type="evidence" value="ECO:0007669"/>
    <property type="project" value="InterPro"/>
</dbReference>
<dbReference type="RefSeq" id="WP_134170275.1">
    <property type="nucleotide sequence ID" value="NZ_SODD01000029.1"/>
</dbReference>